<evidence type="ECO:0000256" key="9">
    <source>
        <dbReference type="ARBA" id="ARBA00023098"/>
    </source>
</evidence>
<evidence type="ECO:0000256" key="4">
    <source>
        <dbReference type="ARBA" id="ARBA00022723"/>
    </source>
</evidence>
<dbReference type="Proteomes" id="UP000297149">
    <property type="component" value="Chromosome"/>
</dbReference>
<dbReference type="InterPro" id="IPR050187">
    <property type="entry name" value="Lipid_Phosphate_FormReg"/>
</dbReference>
<keyword evidence="4" id="KW-0479">Metal-binding</keyword>
<dbReference type="GO" id="GO:0005886">
    <property type="term" value="C:plasma membrane"/>
    <property type="evidence" value="ECO:0007669"/>
    <property type="project" value="TreeGrafter"/>
</dbReference>
<dbReference type="InterPro" id="IPR005218">
    <property type="entry name" value="Diacylglycerol/lipid_kinase"/>
</dbReference>
<dbReference type="NCBIfam" id="TIGR00147">
    <property type="entry name" value="YegS/Rv2252/BmrU family lipid kinase"/>
    <property type="match status" value="1"/>
</dbReference>
<dbReference type="InterPro" id="IPR045540">
    <property type="entry name" value="YegS/DAGK_C"/>
</dbReference>
<sequence length="327" mass="35438">MPSQHSCMKVRLIINPISGTRNKAGLDRLVAESLSPLGWEVETVYTKGHGDATRLALSAVEKGCGIVLAAGGDGTINETAAALCGTGVVLGILPCGSGNGLARHLGIPIDIREGLKVILEDHPEDIDYATVNDNKFFCTFGVGFDAAVSAAFARKKTRGKLTYIQSTFETYASYEPEYYTISANGKKLTERAFLVAVCNASQYGNNAYIAPSASINDGLLDVTIIHAGNTLSTALVGVDMMTGMIERNMLIHTFRTDNIVIERERRGPSHLDGEPMEMADRLDIRCHHSGLRVFTPRTVRPFKPILTPVTAMFNDFRIAVSNIFQKA</sequence>
<gene>
    <name evidence="13" type="ORF">E7747_04005</name>
</gene>
<dbReference type="GO" id="GO:0046872">
    <property type="term" value="F:metal ion binding"/>
    <property type="evidence" value="ECO:0007669"/>
    <property type="project" value="UniProtKB-KW"/>
</dbReference>
<keyword evidence="2" id="KW-0444">Lipid biosynthesis</keyword>
<evidence type="ECO:0000256" key="2">
    <source>
        <dbReference type="ARBA" id="ARBA00022516"/>
    </source>
</evidence>
<dbReference type="KEGG" id="ddb:E7747_04005"/>
<keyword evidence="7" id="KW-0067">ATP-binding</keyword>
<reference evidence="14" key="1">
    <citation type="submission" date="2019-02" db="EMBL/GenBank/DDBJ databases">
        <title>Isolation and identification of novel species under the genus Muribaculum.</title>
        <authorList>
            <person name="Miyake S."/>
            <person name="Ding Y."/>
            <person name="Low A."/>
            <person name="Soh M."/>
            <person name="Seedorf H."/>
        </authorList>
    </citation>
    <scope>NUCLEOTIDE SEQUENCE [LARGE SCALE GENOMIC DNA]</scope>
    <source>
        <strain evidence="14">H5</strain>
    </source>
</reference>
<evidence type="ECO:0000256" key="10">
    <source>
        <dbReference type="ARBA" id="ARBA00023209"/>
    </source>
</evidence>
<dbReference type="GO" id="GO:0008654">
    <property type="term" value="P:phospholipid biosynthetic process"/>
    <property type="evidence" value="ECO:0007669"/>
    <property type="project" value="UniProtKB-KW"/>
</dbReference>
<keyword evidence="14" id="KW-1185">Reference proteome</keyword>
<feature type="domain" description="DAGKc" evidence="12">
    <location>
        <begin position="5"/>
        <end position="135"/>
    </location>
</feature>
<evidence type="ECO:0000256" key="5">
    <source>
        <dbReference type="ARBA" id="ARBA00022741"/>
    </source>
</evidence>
<evidence type="ECO:0000256" key="7">
    <source>
        <dbReference type="ARBA" id="ARBA00022840"/>
    </source>
</evidence>
<evidence type="ECO:0000256" key="11">
    <source>
        <dbReference type="ARBA" id="ARBA00023264"/>
    </source>
</evidence>
<dbReference type="SMART" id="SM00046">
    <property type="entry name" value="DAGKc"/>
    <property type="match status" value="1"/>
</dbReference>
<dbReference type="PANTHER" id="PTHR12358">
    <property type="entry name" value="SPHINGOSINE KINASE"/>
    <property type="match status" value="1"/>
</dbReference>
<dbReference type="Gene3D" id="2.60.200.40">
    <property type="match status" value="1"/>
</dbReference>
<keyword evidence="5" id="KW-0547">Nucleotide-binding</keyword>
<keyword evidence="9" id="KW-0443">Lipid metabolism</keyword>
<dbReference type="InterPro" id="IPR016064">
    <property type="entry name" value="NAD/diacylglycerol_kinase_sf"/>
</dbReference>
<dbReference type="SUPFAM" id="SSF111331">
    <property type="entry name" value="NAD kinase/diacylglycerol kinase-like"/>
    <property type="match status" value="1"/>
</dbReference>
<comment type="cofactor">
    <cofactor evidence="1">
        <name>Mg(2+)</name>
        <dbReference type="ChEBI" id="CHEBI:18420"/>
    </cofactor>
</comment>
<evidence type="ECO:0000256" key="3">
    <source>
        <dbReference type="ARBA" id="ARBA00022679"/>
    </source>
</evidence>
<evidence type="ECO:0000313" key="14">
    <source>
        <dbReference type="Proteomes" id="UP000297149"/>
    </source>
</evidence>
<dbReference type="InterPro" id="IPR001206">
    <property type="entry name" value="Diacylglycerol_kinase_cat_dom"/>
</dbReference>
<keyword evidence="8" id="KW-0460">Magnesium</keyword>
<evidence type="ECO:0000313" key="13">
    <source>
        <dbReference type="EMBL" id="QCD41535.1"/>
    </source>
</evidence>
<keyword evidence="3" id="KW-0808">Transferase</keyword>
<dbReference type="Pfam" id="PF00781">
    <property type="entry name" value="DAGK_cat"/>
    <property type="match status" value="1"/>
</dbReference>
<evidence type="ECO:0000259" key="12">
    <source>
        <dbReference type="PROSITE" id="PS50146"/>
    </source>
</evidence>
<dbReference type="GO" id="GO:0005524">
    <property type="term" value="F:ATP binding"/>
    <property type="evidence" value="ECO:0007669"/>
    <property type="project" value="UniProtKB-KW"/>
</dbReference>
<evidence type="ECO:0000256" key="1">
    <source>
        <dbReference type="ARBA" id="ARBA00001946"/>
    </source>
</evidence>
<dbReference type="EMBL" id="CP039396">
    <property type="protein sequence ID" value="QCD41535.1"/>
    <property type="molecule type" value="Genomic_DNA"/>
</dbReference>
<protein>
    <submittedName>
        <fullName evidence="13">Diacylglycerol kinase family lipid kinase</fullName>
    </submittedName>
</protein>
<dbReference type="Gene3D" id="3.40.50.10330">
    <property type="entry name" value="Probable inorganic polyphosphate/atp-NAD kinase, domain 1"/>
    <property type="match status" value="1"/>
</dbReference>
<proteinExistence type="predicted"/>
<name>A0A4P7W263_9BACT</name>
<keyword evidence="10" id="KW-0594">Phospholipid biosynthesis</keyword>
<dbReference type="AlphaFoldDB" id="A0A4P7W263"/>
<keyword evidence="11" id="KW-1208">Phospholipid metabolism</keyword>
<dbReference type="Pfam" id="PF19279">
    <property type="entry name" value="YegS_C"/>
    <property type="match status" value="1"/>
</dbReference>
<organism evidence="13 14">
    <name type="scientific">Duncaniella dubosii</name>
    <dbReference type="NCBI Taxonomy" id="2518971"/>
    <lineage>
        <taxon>Bacteria</taxon>
        <taxon>Pseudomonadati</taxon>
        <taxon>Bacteroidota</taxon>
        <taxon>Bacteroidia</taxon>
        <taxon>Bacteroidales</taxon>
        <taxon>Muribaculaceae</taxon>
        <taxon>Duncaniella</taxon>
    </lineage>
</organism>
<dbReference type="GO" id="GO:0016301">
    <property type="term" value="F:kinase activity"/>
    <property type="evidence" value="ECO:0007669"/>
    <property type="project" value="UniProtKB-KW"/>
</dbReference>
<dbReference type="PROSITE" id="PS50146">
    <property type="entry name" value="DAGK"/>
    <property type="match status" value="1"/>
</dbReference>
<dbReference type="InterPro" id="IPR017438">
    <property type="entry name" value="ATP-NAD_kinase_N"/>
</dbReference>
<evidence type="ECO:0000256" key="6">
    <source>
        <dbReference type="ARBA" id="ARBA00022777"/>
    </source>
</evidence>
<dbReference type="PANTHER" id="PTHR12358:SF106">
    <property type="entry name" value="LIPID KINASE YEGS"/>
    <property type="match status" value="1"/>
</dbReference>
<evidence type="ECO:0000256" key="8">
    <source>
        <dbReference type="ARBA" id="ARBA00022842"/>
    </source>
</evidence>
<keyword evidence="6 13" id="KW-0418">Kinase</keyword>
<accession>A0A4P7W263</accession>